<dbReference type="PROSITE" id="PS00531">
    <property type="entry name" value="RNASE_T2_2"/>
    <property type="match status" value="1"/>
</dbReference>
<dbReference type="SUPFAM" id="SSF55895">
    <property type="entry name" value="Ribonuclease Rh-like"/>
    <property type="match status" value="1"/>
</dbReference>
<dbReference type="GO" id="GO:0033897">
    <property type="term" value="F:ribonuclease T2 activity"/>
    <property type="evidence" value="ECO:0007669"/>
    <property type="project" value="InterPro"/>
</dbReference>
<evidence type="ECO:0000313" key="4">
    <source>
        <dbReference type="Proteomes" id="UP000248021"/>
    </source>
</evidence>
<accession>A0A2V3UBJ6</accession>
<dbReference type="InterPro" id="IPR001568">
    <property type="entry name" value="RNase_T2-like"/>
</dbReference>
<comment type="similarity">
    <text evidence="1 2">Belongs to the RNase T2 family.</text>
</comment>
<sequence length="256" mass="27138">MGTCAGDNGARLASTPAKLSRVKGFGQRLAGASGRLAGLVAACAALWVAALAPAAAQSGGERRGAPPGQFDFYVLALSWSPGFCELNKSPDRYDQCRSGSALGFVVHGLWPQYTQGFPTTCSATATQPTRAAIATTAGLYPDEGLARYEWRKHGTCSGLSPTDYFAAVRRARDAVVIPPALTAMQSDATWTPLDLERAFVAANPGLRTDMMSVACRRGTLSEVRICFSRDLRSFQTCPELDRQGCRGGSVTVPQPQ</sequence>
<dbReference type="CDD" id="cd01062">
    <property type="entry name" value="RNase_T2_prok"/>
    <property type="match status" value="1"/>
</dbReference>
<organism evidence="3 4">
    <name type="scientific">Chelatococcus asaccharovorans</name>
    <dbReference type="NCBI Taxonomy" id="28210"/>
    <lineage>
        <taxon>Bacteria</taxon>
        <taxon>Pseudomonadati</taxon>
        <taxon>Pseudomonadota</taxon>
        <taxon>Alphaproteobacteria</taxon>
        <taxon>Hyphomicrobiales</taxon>
        <taxon>Chelatococcaceae</taxon>
        <taxon>Chelatococcus</taxon>
    </lineage>
</organism>
<reference evidence="3 4" key="1">
    <citation type="submission" date="2018-05" db="EMBL/GenBank/DDBJ databases">
        <title>Genomic Encyclopedia of Type Strains, Phase IV (KMG-IV): sequencing the most valuable type-strain genomes for metagenomic binning, comparative biology and taxonomic classification.</title>
        <authorList>
            <person name="Goeker M."/>
        </authorList>
    </citation>
    <scope>NUCLEOTIDE SEQUENCE [LARGE SCALE GENOMIC DNA]</scope>
    <source>
        <strain evidence="3 4">DSM 6462</strain>
    </source>
</reference>
<dbReference type="InterPro" id="IPR039378">
    <property type="entry name" value="RNase_T2_prok"/>
</dbReference>
<comment type="caution">
    <text evidence="3">The sequence shown here is derived from an EMBL/GenBank/DDBJ whole genome shotgun (WGS) entry which is preliminary data.</text>
</comment>
<dbReference type="Gene3D" id="3.90.730.10">
    <property type="entry name" value="Ribonuclease T2-like"/>
    <property type="match status" value="1"/>
</dbReference>
<dbReference type="GO" id="GO:0006401">
    <property type="term" value="P:RNA catabolic process"/>
    <property type="evidence" value="ECO:0007669"/>
    <property type="project" value="UniProtKB-ARBA"/>
</dbReference>
<dbReference type="EMBL" id="QJJK01000009">
    <property type="protein sequence ID" value="PXW55720.1"/>
    <property type="molecule type" value="Genomic_DNA"/>
</dbReference>
<dbReference type="PANTHER" id="PTHR11240">
    <property type="entry name" value="RIBONUCLEASE T2"/>
    <property type="match status" value="1"/>
</dbReference>
<dbReference type="AlphaFoldDB" id="A0A2V3UBJ6"/>
<proteinExistence type="inferred from homology"/>
<evidence type="ECO:0000313" key="3">
    <source>
        <dbReference type="EMBL" id="PXW55720.1"/>
    </source>
</evidence>
<dbReference type="PANTHER" id="PTHR11240:SF22">
    <property type="entry name" value="RIBONUCLEASE T2"/>
    <property type="match status" value="1"/>
</dbReference>
<gene>
    <name evidence="3" type="ORF">C7450_109128</name>
</gene>
<dbReference type="Pfam" id="PF00445">
    <property type="entry name" value="Ribonuclease_T2"/>
    <property type="match status" value="1"/>
</dbReference>
<evidence type="ECO:0000256" key="2">
    <source>
        <dbReference type="RuleBase" id="RU004328"/>
    </source>
</evidence>
<dbReference type="InterPro" id="IPR033130">
    <property type="entry name" value="RNase_T2_His_AS_2"/>
</dbReference>
<evidence type="ECO:0000256" key="1">
    <source>
        <dbReference type="ARBA" id="ARBA00007469"/>
    </source>
</evidence>
<dbReference type="Proteomes" id="UP000248021">
    <property type="component" value="Unassembled WGS sequence"/>
</dbReference>
<dbReference type="PROSITE" id="PS00530">
    <property type="entry name" value="RNASE_T2_1"/>
    <property type="match status" value="1"/>
</dbReference>
<keyword evidence="4" id="KW-1185">Reference proteome</keyword>
<dbReference type="InterPro" id="IPR036430">
    <property type="entry name" value="RNase_T2-like_sf"/>
</dbReference>
<dbReference type="InterPro" id="IPR018188">
    <property type="entry name" value="RNase_T2_His_AS_1"/>
</dbReference>
<protein>
    <submittedName>
        <fullName evidence="3">Ribonuclease T2</fullName>
    </submittedName>
</protein>
<name>A0A2V3UBJ6_9HYPH</name>
<dbReference type="GO" id="GO:0003723">
    <property type="term" value="F:RNA binding"/>
    <property type="evidence" value="ECO:0007669"/>
    <property type="project" value="InterPro"/>
</dbReference>